<dbReference type="SUPFAM" id="SSF56815">
    <property type="entry name" value="Sec1/munc18-like (SM) proteins"/>
    <property type="match status" value="1"/>
</dbReference>
<dbReference type="AlphaFoldDB" id="A0AAQ5YEL4"/>
<evidence type="ECO:0000256" key="2">
    <source>
        <dbReference type="ARBA" id="ARBA00004481"/>
    </source>
</evidence>
<evidence type="ECO:0000256" key="10">
    <source>
        <dbReference type="ARBA" id="ARBA00054745"/>
    </source>
</evidence>
<dbReference type="InterPro" id="IPR043154">
    <property type="entry name" value="Sec-1-like_dom1"/>
</dbReference>
<organism evidence="12 13">
    <name type="scientific">Amphiprion ocellaris</name>
    <name type="common">Clown anemonefish</name>
    <dbReference type="NCBI Taxonomy" id="80972"/>
    <lineage>
        <taxon>Eukaryota</taxon>
        <taxon>Metazoa</taxon>
        <taxon>Chordata</taxon>
        <taxon>Craniata</taxon>
        <taxon>Vertebrata</taxon>
        <taxon>Euteleostomi</taxon>
        <taxon>Actinopterygii</taxon>
        <taxon>Neopterygii</taxon>
        <taxon>Teleostei</taxon>
        <taxon>Neoteleostei</taxon>
        <taxon>Acanthomorphata</taxon>
        <taxon>Ovalentaria</taxon>
        <taxon>Pomacentridae</taxon>
        <taxon>Amphiprion</taxon>
    </lineage>
</organism>
<dbReference type="InterPro" id="IPR043127">
    <property type="entry name" value="Sec-1-like_dom3a"/>
</dbReference>
<evidence type="ECO:0000256" key="11">
    <source>
        <dbReference type="ARBA" id="ARBA00073001"/>
    </source>
</evidence>
<dbReference type="GO" id="GO:0015031">
    <property type="term" value="P:protein transport"/>
    <property type="evidence" value="ECO:0007669"/>
    <property type="project" value="UniProtKB-KW"/>
</dbReference>
<dbReference type="Ensembl" id="ENSAOCT00000048735.1">
    <property type="protein sequence ID" value="ENSAOCP00000052218.1"/>
    <property type="gene ID" value="ENSAOCG00000007237.2"/>
</dbReference>
<dbReference type="FunFam" id="3.40.50.2060:FF:000003">
    <property type="entry name" value="vacuolar protein sorting-associated protein 45 isoform X1"/>
    <property type="match status" value="1"/>
</dbReference>
<dbReference type="PANTHER" id="PTHR11679">
    <property type="entry name" value="VESICLE PROTEIN SORTING-ASSOCIATED"/>
    <property type="match status" value="1"/>
</dbReference>
<evidence type="ECO:0000256" key="5">
    <source>
        <dbReference type="ARBA" id="ARBA00022553"/>
    </source>
</evidence>
<keyword evidence="7" id="KW-0653">Protein transport</keyword>
<reference evidence="12" key="3">
    <citation type="submission" date="2025-09" db="UniProtKB">
        <authorList>
            <consortium name="Ensembl"/>
        </authorList>
    </citation>
    <scope>IDENTIFICATION</scope>
</reference>
<evidence type="ECO:0000313" key="13">
    <source>
        <dbReference type="Proteomes" id="UP001501940"/>
    </source>
</evidence>
<proteinExistence type="inferred from homology"/>
<dbReference type="Gene3D" id="3.40.50.1910">
    <property type="match status" value="2"/>
</dbReference>
<keyword evidence="9" id="KW-0472">Membrane</keyword>
<dbReference type="Pfam" id="PF00995">
    <property type="entry name" value="Sec1"/>
    <property type="match status" value="2"/>
</dbReference>
<dbReference type="FunFam" id="3.90.830.10:FF:000002">
    <property type="entry name" value="Vacuolar protein sorting-associated protein 45"/>
    <property type="match status" value="1"/>
</dbReference>
<dbReference type="FunFam" id="1.25.40.60:FF:000003">
    <property type="entry name" value="Vacuolar protein sorting-associated protein 45"/>
    <property type="match status" value="1"/>
</dbReference>
<comment type="similarity">
    <text evidence="3">Belongs to the STXBP/unc-18/SEC1 family.</text>
</comment>
<dbReference type="GO" id="GO:0016192">
    <property type="term" value="P:vesicle-mediated transport"/>
    <property type="evidence" value="ECO:0007669"/>
    <property type="project" value="InterPro"/>
</dbReference>
<dbReference type="Proteomes" id="UP001501940">
    <property type="component" value="Chromosome 15"/>
</dbReference>
<dbReference type="GO" id="GO:0010008">
    <property type="term" value="C:endosome membrane"/>
    <property type="evidence" value="ECO:0007669"/>
    <property type="project" value="UniProtKB-SubCell"/>
</dbReference>
<evidence type="ECO:0000256" key="3">
    <source>
        <dbReference type="ARBA" id="ARBA00009884"/>
    </source>
</evidence>
<dbReference type="InterPro" id="IPR036045">
    <property type="entry name" value="Sec1-like_sf"/>
</dbReference>
<dbReference type="GeneTree" id="ENSGT00550000075028"/>
<name>A0AAQ5YEL4_AMPOC</name>
<accession>A0AAQ5YEL4</accession>
<keyword evidence="8" id="KW-0333">Golgi apparatus</keyword>
<comment type="function">
    <text evidence="10">May play a role in vesicle-mediated protein trafficking from the Golgi stack through the trans-Golgi network.</text>
</comment>
<dbReference type="PIRSF" id="PIRSF005715">
    <property type="entry name" value="VPS45_Sec1"/>
    <property type="match status" value="1"/>
</dbReference>
<gene>
    <name evidence="12" type="primary">VPS45</name>
</gene>
<keyword evidence="4" id="KW-0813">Transport</keyword>
<keyword evidence="13" id="KW-1185">Reference proteome</keyword>
<dbReference type="GO" id="GO:0000139">
    <property type="term" value="C:Golgi membrane"/>
    <property type="evidence" value="ECO:0007669"/>
    <property type="project" value="UniProtKB-SubCell"/>
</dbReference>
<protein>
    <recommendedName>
        <fullName evidence="11">Vacuolar protein sorting-associated protein 45</fullName>
    </recommendedName>
</protein>
<comment type="subcellular location">
    <subcellularLocation>
        <location evidence="2">Endosome membrane</location>
        <topology evidence="2">Peripheral membrane protein</topology>
    </subcellularLocation>
    <subcellularLocation>
        <location evidence="1">Golgi apparatus membrane</location>
        <topology evidence="1">Peripheral membrane protein</topology>
    </subcellularLocation>
</comment>
<evidence type="ECO:0000256" key="1">
    <source>
        <dbReference type="ARBA" id="ARBA00004395"/>
    </source>
</evidence>
<evidence type="ECO:0000313" key="12">
    <source>
        <dbReference type="Ensembl" id="ENSAOCP00000052218.1"/>
    </source>
</evidence>
<reference evidence="12 13" key="1">
    <citation type="submission" date="2022-01" db="EMBL/GenBank/DDBJ databases">
        <title>A chromosome-scale genome assembly of the false clownfish, Amphiprion ocellaris.</title>
        <authorList>
            <person name="Ryu T."/>
        </authorList>
    </citation>
    <scope>NUCLEOTIDE SEQUENCE [LARGE SCALE GENOMIC DNA]</scope>
</reference>
<sequence length="526" mass="59594">MNVTLAVKQYISKMIENSGPGMKVLLMDKETTSIVSVVYTQSEILQKEVYLFERIDSQSRDSMKHLKAICFLRPTKENVEHLIQELRRPKYSVYFIYFSNVISKSEIKALAEADEQEVVAEVQEFYGDFIAVNPHLFSLNLQGVARGRSWEPSMLSRCTQGLTSVLLALKKCPMIRYQLSSDMSKRLAESVKWTYQAMVHELLGLNNNRIDLSRVPGISKDLREVVLSAENDEFYANNLYLNFGEIGTNIKNLMEDFQKKRPKGQQKLESITDMKAFVDNYPQFKKMSGTVSKHVTVVGELSRLVSERQLMEVSEVEQELACQNDHSNAQQSVRRLLQNPRLSELDAVRLVMLYALRYERHSSSILPSDGRAEQERSMVQSVVEYGGKRVRGSDLITPTDAVAITKQFFKGLKGVENVYTQHQPLLHDTLDQLIKGRLRDGQFPYLGASSLRDRPQDILVFVIGGATYEEALTVYNLNRTTPGVRIVLGGSSIHNTKSFLEEVMLTTGHSTGGDRAHGSGRHGNRR</sequence>
<evidence type="ECO:0000256" key="7">
    <source>
        <dbReference type="ARBA" id="ARBA00022927"/>
    </source>
</evidence>
<evidence type="ECO:0000256" key="9">
    <source>
        <dbReference type="ARBA" id="ARBA00023136"/>
    </source>
</evidence>
<evidence type="ECO:0000256" key="6">
    <source>
        <dbReference type="ARBA" id="ARBA00022753"/>
    </source>
</evidence>
<reference evidence="12" key="2">
    <citation type="submission" date="2025-08" db="UniProtKB">
        <authorList>
            <consortium name="Ensembl"/>
        </authorList>
    </citation>
    <scope>IDENTIFICATION</scope>
</reference>
<dbReference type="InterPro" id="IPR027482">
    <property type="entry name" value="Sec1-like_dom2"/>
</dbReference>
<keyword evidence="5" id="KW-0597">Phosphoprotein</keyword>
<dbReference type="Gene3D" id="1.25.40.60">
    <property type="match status" value="1"/>
</dbReference>
<dbReference type="InterPro" id="IPR001619">
    <property type="entry name" value="Sec1-like"/>
</dbReference>
<evidence type="ECO:0000256" key="8">
    <source>
        <dbReference type="ARBA" id="ARBA00023034"/>
    </source>
</evidence>
<keyword evidence="6" id="KW-0967">Endosome</keyword>
<dbReference type="Gene3D" id="3.90.830.10">
    <property type="entry name" value="Syntaxin Binding Protein 1, Chain A, domain 2"/>
    <property type="match status" value="1"/>
</dbReference>
<evidence type="ECO:0000256" key="4">
    <source>
        <dbReference type="ARBA" id="ARBA00022448"/>
    </source>
</evidence>
<dbReference type="Gene3D" id="3.40.50.2060">
    <property type="match status" value="1"/>
</dbReference>